<sequence length="139" mass="15626">MNLNNGNKPTIWFWAVSVIALFWNAMGVDQYLGQAYETERWQASMTPEQLELASSLPAWITAAFAIAVFSATIASIGLLLRKGWAYPLFVLSFIAVVIQMGYFFAKGIVDNMGMTISIIVFALLLVWFSKYSKAKKWIN</sequence>
<feature type="transmembrane region" description="Helical" evidence="1">
    <location>
        <begin position="111"/>
        <end position="128"/>
    </location>
</feature>
<dbReference type="Proteomes" id="UP000610931">
    <property type="component" value="Unassembled WGS sequence"/>
</dbReference>
<feature type="transmembrane region" description="Helical" evidence="1">
    <location>
        <begin position="56"/>
        <end position="79"/>
    </location>
</feature>
<proteinExistence type="predicted"/>
<keyword evidence="3" id="KW-1185">Reference proteome</keyword>
<name>A0A8J7LP20_9FLAO</name>
<gene>
    <name evidence="2" type="ORF">JF259_11340</name>
</gene>
<evidence type="ECO:0008006" key="4">
    <source>
        <dbReference type="Google" id="ProtNLM"/>
    </source>
</evidence>
<evidence type="ECO:0000313" key="3">
    <source>
        <dbReference type="Proteomes" id="UP000610931"/>
    </source>
</evidence>
<protein>
    <recommendedName>
        <fullName evidence="4">Sugar transporter</fullName>
    </recommendedName>
</protein>
<reference evidence="2" key="1">
    <citation type="submission" date="2020-12" db="EMBL/GenBank/DDBJ databases">
        <title>Snuella sp. nov., isolated from sediment in Incheon.</title>
        <authorList>
            <person name="Kim W."/>
        </authorList>
    </citation>
    <scope>NUCLEOTIDE SEQUENCE</scope>
    <source>
        <strain evidence="2">CAU 1569</strain>
    </source>
</reference>
<feature type="transmembrane region" description="Helical" evidence="1">
    <location>
        <begin position="12"/>
        <end position="36"/>
    </location>
</feature>
<evidence type="ECO:0000313" key="2">
    <source>
        <dbReference type="EMBL" id="MBJ6368683.1"/>
    </source>
</evidence>
<evidence type="ECO:0000256" key="1">
    <source>
        <dbReference type="SAM" id="Phobius"/>
    </source>
</evidence>
<feature type="transmembrane region" description="Helical" evidence="1">
    <location>
        <begin position="86"/>
        <end position="105"/>
    </location>
</feature>
<keyword evidence="1" id="KW-1133">Transmembrane helix</keyword>
<dbReference type="AlphaFoldDB" id="A0A8J7LP20"/>
<dbReference type="EMBL" id="JAELVQ010000014">
    <property type="protein sequence ID" value="MBJ6368683.1"/>
    <property type="molecule type" value="Genomic_DNA"/>
</dbReference>
<dbReference type="RefSeq" id="WP_199115444.1">
    <property type="nucleotide sequence ID" value="NZ_JAELVQ010000014.1"/>
</dbReference>
<organism evidence="2 3">
    <name type="scientific">Snuella sedimenti</name>
    <dbReference type="NCBI Taxonomy" id="2798802"/>
    <lineage>
        <taxon>Bacteria</taxon>
        <taxon>Pseudomonadati</taxon>
        <taxon>Bacteroidota</taxon>
        <taxon>Flavobacteriia</taxon>
        <taxon>Flavobacteriales</taxon>
        <taxon>Flavobacteriaceae</taxon>
        <taxon>Snuella</taxon>
    </lineage>
</organism>
<accession>A0A8J7LP20</accession>
<keyword evidence="1" id="KW-0472">Membrane</keyword>
<comment type="caution">
    <text evidence="2">The sequence shown here is derived from an EMBL/GenBank/DDBJ whole genome shotgun (WGS) entry which is preliminary data.</text>
</comment>
<keyword evidence="1" id="KW-0812">Transmembrane</keyword>